<evidence type="ECO:0000313" key="3">
    <source>
        <dbReference type="Proteomes" id="UP000482960"/>
    </source>
</evidence>
<comment type="caution">
    <text evidence="2">The sequence shown here is derived from an EMBL/GenBank/DDBJ whole genome shotgun (WGS) entry which is preliminary data.</text>
</comment>
<dbReference type="GO" id="GO:0007165">
    <property type="term" value="P:signal transduction"/>
    <property type="evidence" value="ECO:0007669"/>
    <property type="project" value="InterPro"/>
</dbReference>
<accession>A0A6V8LIN8</accession>
<sequence>MQDYPKWTMPTTSAGRKIFLSHAAYDTIVAKVLRDILGRAGVGDVFLDADDLRPGDHWLPDIRSAIVDCAAIVTVLTPQFSTRPWMAAEWACFWAAEKPTYVLRLGVALADVFEPMRASIIGDLSSRSSMTAFLDAVATGNHDNYRLATALVERAAEARVEQAAADADAQLERLVTSPEEVPDDVILALIKAGREEDLSALHERSGEPRANITRQRLHRVAQALIRAGISSDLVLPLALSIDNSNYQRDAVIAVIKGGEPLPARQAFADELYGRLSIIARRRIVHAAQDIGMPLSEKWEGIRPFGD</sequence>
<evidence type="ECO:0000259" key="1">
    <source>
        <dbReference type="PROSITE" id="PS50104"/>
    </source>
</evidence>
<dbReference type="InterPro" id="IPR035897">
    <property type="entry name" value="Toll_tir_struct_dom_sf"/>
</dbReference>
<dbReference type="RefSeq" id="WP_173082992.1">
    <property type="nucleotide sequence ID" value="NZ_BAABJB010000012.1"/>
</dbReference>
<dbReference type="AlphaFoldDB" id="A0A6V8LIN8"/>
<protein>
    <recommendedName>
        <fullName evidence="1">TIR domain-containing protein</fullName>
    </recommendedName>
</protein>
<proteinExistence type="predicted"/>
<reference evidence="2 3" key="1">
    <citation type="submission" date="2020-03" db="EMBL/GenBank/DDBJ databases">
        <title>Whole genome shotgun sequence of Phytohabitans rumicis NBRC 108638.</title>
        <authorList>
            <person name="Komaki H."/>
            <person name="Tamura T."/>
        </authorList>
    </citation>
    <scope>NUCLEOTIDE SEQUENCE [LARGE SCALE GENOMIC DNA]</scope>
    <source>
        <strain evidence="2 3">NBRC 108638</strain>
    </source>
</reference>
<feature type="domain" description="TIR" evidence="1">
    <location>
        <begin position="14"/>
        <end position="141"/>
    </location>
</feature>
<dbReference type="Pfam" id="PF13676">
    <property type="entry name" value="TIR_2"/>
    <property type="match status" value="1"/>
</dbReference>
<dbReference type="Gene3D" id="3.40.50.10140">
    <property type="entry name" value="Toll/interleukin-1 receptor homology (TIR) domain"/>
    <property type="match status" value="1"/>
</dbReference>
<keyword evidence="3" id="KW-1185">Reference proteome</keyword>
<dbReference type="PROSITE" id="PS50104">
    <property type="entry name" value="TIR"/>
    <property type="match status" value="1"/>
</dbReference>
<name>A0A6V8LIN8_9ACTN</name>
<dbReference type="EMBL" id="BLPG01000001">
    <property type="protein sequence ID" value="GFJ95420.1"/>
    <property type="molecule type" value="Genomic_DNA"/>
</dbReference>
<organism evidence="2 3">
    <name type="scientific">Phytohabitans rumicis</name>
    <dbReference type="NCBI Taxonomy" id="1076125"/>
    <lineage>
        <taxon>Bacteria</taxon>
        <taxon>Bacillati</taxon>
        <taxon>Actinomycetota</taxon>
        <taxon>Actinomycetes</taxon>
        <taxon>Micromonosporales</taxon>
        <taxon>Micromonosporaceae</taxon>
    </lineage>
</organism>
<dbReference type="InterPro" id="IPR000157">
    <property type="entry name" value="TIR_dom"/>
</dbReference>
<evidence type="ECO:0000313" key="2">
    <source>
        <dbReference type="EMBL" id="GFJ95420.1"/>
    </source>
</evidence>
<reference evidence="2 3" key="2">
    <citation type="submission" date="2020-03" db="EMBL/GenBank/DDBJ databases">
        <authorList>
            <person name="Ichikawa N."/>
            <person name="Kimura A."/>
            <person name="Kitahashi Y."/>
            <person name="Uohara A."/>
        </authorList>
    </citation>
    <scope>NUCLEOTIDE SEQUENCE [LARGE SCALE GENOMIC DNA]</scope>
    <source>
        <strain evidence="2 3">NBRC 108638</strain>
    </source>
</reference>
<dbReference type="Proteomes" id="UP000482960">
    <property type="component" value="Unassembled WGS sequence"/>
</dbReference>
<gene>
    <name evidence="2" type="ORF">Prum_090620</name>
</gene>
<dbReference type="SUPFAM" id="SSF52200">
    <property type="entry name" value="Toll/Interleukin receptor TIR domain"/>
    <property type="match status" value="1"/>
</dbReference>